<dbReference type="SUPFAM" id="SSF75011">
    <property type="entry name" value="3-carboxy-cis,cis-mucoante lactonizing enzyme"/>
    <property type="match status" value="1"/>
</dbReference>
<evidence type="ECO:0000313" key="4">
    <source>
        <dbReference type="EMBL" id="KAK7487221.1"/>
    </source>
</evidence>
<keyword evidence="5" id="KW-1185">Reference proteome</keyword>
<gene>
    <name evidence="4" type="ORF">BaRGS_00021573</name>
</gene>
<feature type="non-terminal residue" evidence="4">
    <location>
        <position position="545"/>
    </location>
</feature>
<evidence type="ECO:0000256" key="2">
    <source>
        <dbReference type="SAM" id="SignalP"/>
    </source>
</evidence>
<dbReference type="Proteomes" id="UP001519460">
    <property type="component" value="Unassembled WGS sequence"/>
</dbReference>
<feature type="region of interest" description="Disordered" evidence="1">
    <location>
        <begin position="520"/>
        <end position="545"/>
    </location>
</feature>
<feature type="chain" id="PRO_5044746302" description="Choice-of-anchor I domain-containing protein" evidence="2">
    <location>
        <begin position="24"/>
        <end position="545"/>
    </location>
</feature>
<proteinExistence type="predicted"/>
<evidence type="ECO:0000259" key="3">
    <source>
        <dbReference type="Pfam" id="PF22494"/>
    </source>
</evidence>
<name>A0ABD0KJM5_9CAEN</name>
<evidence type="ECO:0000256" key="1">
    <source>
        <dbReference type="SAM" id="MobiDB-lite"/>
    </source>
</evidence>
<feature type="non-terminal residue" evidence="4">
    <location>
        <position position="1"/>
    </location>
</feature>
<keyword evidence="2" id="KW-0732">Signal</keyword>
<protein>
    <recommendedName>
        <fullName evidence="3">Choice-of-anchor I domain-containing protein</fullName>
    </recommendedName>
</protein>
<dbReference type="InterPro" id="IPR052956">
    <property type="entry name" value="Mesenchyme-surface_protein"/>
</dbReference>
<dbReference type="Pfam" id="PF22494">
    <property type="entry name" value="choice_anch_I"/>
    <property type="match status" value="1"/>
</dbReference>
<dbReference type="EMBL" id="JACVVK020000168">
    <property type="protein sequence ID" value="KAK7487221.1"/>
    <property type="molecule type" value="Genomic_DNA"/>
</dbReference>
<dbReference type="PANTHER" id="PTHR46928:SF1">
    <property type="entry name" value="MESENCHYME-SPECIFIC CELL SURFACE GLYCOPROTEIN"/>
    <property type="match status" value="1"/>
</dbReference>
<reference evidence="4 5" key="1">
    <citation type="journal article" date="2023" name="Sci. Data">
        <title>Genome assembly of the Korean intertidal mud-creeper Batillaria attramentaria.</title>
        <authorList>
            <person name="Patra A.K."/>
            <person name="Ho P.T."/>
            <person name="Jun S."/>
            <person name="Lee S.J."/>
            <person name="Kim Y."/>
            <person name="Won Y.J."/>
        </authorList>
    </citation>
    <scope>NUCLEOTIDE SEQUENCE [LARGE SCALE GENOMIC DNA]</scope>
    <source>
        <strain evidence="4">Wonlab-2016</strain>
    </source>
</reference>
<accession>A0ABD0KJM5</accession>
<sequence length="545" mass="60365">MPSTLLLLLWLLAAMVTSPMATAEYGIQLEHMASLKVPVYTKDGDPVYRFGQGAVNKISYDAGGKHIHYADARKPRGLRIMGRTSLTEMTFYDVEACGDHVIATYTSSNKSGVLIANAFNEATGFQVLKYQPVYDAGDPLSLQVTSDCQKVVITVDGKAFWDGVVFTDPRPAVVIVSIPAMLQREATDEEAVFVQDFKDLDERTEELMADGVRFPMEGKIGSFSQDLDPRDVTIDDITRKAYVTLQLNNAVVEVDLDSGNITRVTSLGLKDWRDLTIDVCDDDGVKFQRHPIYTFYQPGAISLARHSGATYLLTANTGAKRDYSHIIYWTEDRTGRDIVKENMVAGSVEPKLLNALANETQLGSLRFTIFNGYDDAKEKGMTRFIAFGSRSFSIRTLPDLDIVYDSGSDVEKRVAQNIGDVFNAQINRGPDILRYERDKTSVEKGPEPLSITSGRLGSLTLIFVGLARPGGVLVYSMPVGTEAPKFETFWISIEDALKSWDELYTEDTLAGIEVRTGTRNRDTRTLAPGGRCKERNSDDAKSSRK</sequence>
<dbReference type="InterPro" id="IPR055188">
    <property type="entry name" value="Choice_anch_I"/>
</dbReference>
<feature type="compositionally biased region" description="Basic and acidic residues" evidence="1">
    <location>
        <begin position="531"/>
        <end position="545"/>
    </location>
</feature>
<comment type="caution">
    <text evidence="4">The sequence shown here is derived from an EMBL/GenBank/DDBJ whole genome shotgun (WGS) entry which is preliminary data.</text>
</comment>
<feature type="signal peptide" evidence="2">
    <location>
        <begin position="1"/>
        <end position="23"/>
    </location>
</feature>
<organism evidence="4 5">
    <name type="scientific">Batillaria attramentaria</name>
    <dbReference type="NCBI Taxonomy" id="370345"/>
    <lineage>
        <taxon>Eukaryota</taxon>
        <taxon>Metazoa</taxon>
        <taxon>Spiralia</taxon>
        <taxon>Lophotrochozoa</taxon>
        <taxon>Mollusca</taxon>
        <taxon>Gastropoda</taxon>
        <taxon>Caenogastropoda</taxon>
        <taxon>Sorbeoconcha</taxon>
        <taxon>Cerithioidea</taxon>
        <taxon>Batillariidae</taxon>
        <taxon>Batillaria</taxon>
    </lineage>
</organism>
<evidence type="ECO:0000313" key="5">
    <source>
        <dbReference type="Proteomes" id="UP001519460"/>
    </source>
</evidence>
<dbReference type="PANTHER" id="PTHR46928">
    <property type="entry name" value="MESENCHYME-SPECIFIC CELL SURFACE GLYCOPROTEIN"/>
    <property type="match status" value="1"/>
</dbReference>
<dbReference type="AlphaFoldDB" id="A0ABD0KJM5"/>
<feature type="domain" description="Choice-of-anchor I" evidence="3">
    <location>
        <begin position="142"/>
        <end position="478"/>
    </location>
</feature>